<feature type="chain" id="PRO_5046116226" evidence="1">
    <location>
        <begin position="23"/>
        <end position="342"/>
    </location>
</feature>
<evidence type="ECO:0000313" key="4">
    <source>
        <dbReference type="Proteomes" id="UP001172708"/>
    </source>
</evidence>
<dbReference type="InterPro" id="IPR015168">
    <property type="entry name" value="SsuA/THI5"/>
</dbReference>
<dbReference type="Gene3D" id="3.40.190.10">
    <property type="entry name" value="Periplasmic binding protein-like II"/>
    <property type="match status" value="2"/>
</dbReference>
<dbReference type="InterPro" id="IPR027939">
    <property type="entry name" value="NMT1/THI5"/>
</dbReference>
<reference evidence="3" key="1">
    <citation type="submission" date="2023-06" db="EMBL/GenBank/DDBJ databases">
        <title>Egi l300058.</title>
        <authorList>
            <person name="Gao L."/>
            <person name="Fang B.-Z."/>
            <person name="Li W.-J."/>
        </authorList>
    </citation>
    <scope>NUCLEOTIDE SEQUENCE</scope>
    <source>
        <strain evidence="3">EGI L300058</strain>
    </source>
</reference>
<feature type="signal peptide" evidence="1">
    <location>
        <begin position="1"/>
        <end position="22"/>
    </location>
</feature>
<keyword evidence="1" id="KW-0732">Signal</keyword>
<organism evidence="3 4">
    <name type="scientific">Demequina muriae</name>
    <dbReference type="NCBI Taxonomy" id="3051664"/>
    <lineage>
        <taxon>Bacteria</taxon>
        <taxon>Bacillati</taxon>
        <taxon>Actinomycetota</taxon>
        <taxon>Actinomycetes</taxon>
        <taxon>Micrococcales</taxon>
        <taxon>Demequinaceae</taxon>
        <taxon>Demequina</taxon>
    </lineage>
</organism>
<dbReference type="PROSITE" id="PS51257">
    <property type="entry name" value="PROKAR_LIPOPROTEIN"/>
    <property type="match status" value="1"/>
</dbReference>
<sequence length="342" mass="36261">MNPLFRTASLAALAAGTAITLAACSSAPAAIAPTDSPAESTPVTVVLDWTPNTNHSGLYLALENGWYEDAGLDVTVIEPGETSGLQLIAAGQADFAFSVAEGLLPARAAGADVVSVATVIEHNTSSLLSLAEDGITRPRDLEGKRYGSYGSDLEETIISSLVACDGGDPALVEHAPLVSNDFRIGLTQDEFDAAWVFDAWDTVRLGEVDGLDVSTIAFRDWFDCIPDWYTPLLATTGETIDGSPEVVRAFVETTARGYATAMEDPQAAADALMDVAPELDQELVTASAQWLAYEYAASPDAWGVQQESTWTEFSQWLTDGDMLDGDPDVDGAWTNAFLPSQP</sequence>
<dbReference type="PANTHER" id="PTHR31528">
    <property type="entry name" value="4-AMINO-5-HYDROXYMETHYL-2-METHYLPYRIMIDINE PHOSPHATE SYNTHASE THI11-RELATED"/>
    <property type="match status" value="1"/>
</dbReference>
<feature type="domain" description="SsuA/THI5-like" evidence="2">
    <location>
        <begin position="52"/>
        <end position="268"/>
    </location>
</feature>
<comment type="caution">
    <text evidence="3">The sequence shown here is derived from an EMBL/GenBank/DDBJ whole genome shotgun (WGS) entry which is preliminary data.</text>
</comment>
<dbReference type="SUPFAM" id="SSF53850">
    <property type="entry name" value="Periplasmic binding protein-like II"/>
    <property type="match status" value="1"/>
</dbReference>
<protein>
    <submittedName>
        <fullName evidence="3">ABC transporter substrate-binding protein</fullName>
    </submittedName>
</protein>
<accession>A0ABT8GIC4</accession>
<evidence type="ECO:0000256" key="1">
    <source>
        <dbReference type="SAM" id="SignalP"/>
    </source>
</evidence>
<dbReference type="RefSeq" id="WP_301142713.1">
    <property type="nucleotide sequence ID" value="NZ_JAUHQA010000001.1"/>
</dbReference>
<name>A0ABT8GIC4_9MICO</name>
<gene>
    <name evidence="3" type="ORF">QQX02_09625</name>
</gene>
<proteinExistence type="predicted"/>
<dbReference type="Pfam" id="PF09084">
    <property type="entry name" value="NMT1"/>
    <property type="match status" value="1"/>
</dbReference>
<evidence type="ECO:0000313" key="3">
    <source>
        <dbReference type="EMBL" id="MDN4481181.1"/>
    </source>
</evidence>
<evidence type="ECO:0000259" key="2">
    <source>
        <dbReference type="Pfam" id="PF09084"/>
    </source>
</evidence>
<dbReference type="Proteomes" id="UP001172708">
    <property type="component" value="Unassembled WGS sequence"/>
</dbReference>
<keyword evidence="4" id="KW-1185">Reference proteome</keyword>
<dbReference type="EMBL" id="JAUHQA010000001">
    <property type="protein sequence ID" value="MDN4481181.1"/>
    <property type="molecule type" value="Genomic_DNA"/>
</dbReference>
<dbReference type="PANTHER" id="PTHR31528:SF3">
    <property type="entry name" value="THIAMINE BIOSYNTHESIS PROTEIN HI_0357-RELATED"/>
    <property type="match status" value="1"/>
</dbReference>